<feature type="transmembrane region" description="Helical" evidence="3">
    <location>
        <begin position="238"/>
        <end position="257"/>
    </location>
</feature>
<dbReference type="PANTHER" id="PTHR22595:SF79">
    <property type="entry name" value="CHITINASE 12"/>
    <property type="match status" value="1"/>
</dbReference>
<keyword evidence="3" id="KW-0812">Transmembrane</keyword>
<dbReference type="InterPro" id="IPR000726">
    <property type="entry name" value="Glyco_hydro_19_cat"/>
</dbReference>
<dbReference type="SUPFAM" id="SSF53955">
    <property type="entry name" value="Lysozyme-like"/>
    <property type="match status" value="1"/>
</dbReference>
<evidence type="ECO:0000313" key="6">
    <source>
        <dbReference type="Proteomes" id="UP001632037"/>
    </source>
</evidence>
<dbReference type="Gene3D" id="3.30.20.10">
    <property type="entry name" value="Endochitinase, domain 2"/>
    <property type="match status" value="1"/>
</dbReference>
<dbReference type="CDD" id="cd00325">
    <property type="entry name" value="chitinase_GH19"/>
    <property type="match status" value="1"/>
</dbReference>
<evidence type="ECO:0000313" key="5">
    <source>
        <dbReference type="EMBL" id="KAL3661189.1"/>
    </source>
</evidence>
<evidence type="ECO:0000256" key="2">
    <source>
        <dbReference type="ARBA" id="ARBA00023157"/>
    </source>
</evidence>
<evidence type="ECO:0000259" key="4">
    <source>
        <dbReference type="Pfam" id="PF00182"/>
    </source>
</evidence>
<organism evidence="5 6">
    <name type="scientific">Phytophthora oleae</name>
    <dbReference type="NCBI Taxonomy" id="2107226"/>
    <lineage>
        <taxon>Eukaryota</taxon>
        <taxon>Sar</taxon>
        <taxon>Stramenopiles</taxon>
        <taxon>Oomycota</taxon>
        <taxon>Peronosporomycetes</taxon>
        <taxon>Peronosporales</taxon>
        <taxon>Peronosporaceae</taxon>
        <taxon>Phytophthora</taxon>
    </lineage>
</organism>
<gene>
    <name evidence="5" type="ORF">V7S43_013796</name>
</gene>
<dbReference type="AlphaFoldDB" id="A0ABD3F800"/>
<proteinExistence type="predicted"/>
<evidence type="ECO:0000256" key="3">
    <source>
        <dbReference type="SAM" id="Phobius"/>
    </source>
</evidence>
<keyword evidence="3" id="KW-0472">Membrane</keyword>
<name>A0ABD3F800_9STRA</name>
<dbReference type="InterPro" id="IPR023346">
    <property type="entry name" value="Lysozyme-like_dom_sf"/>
</dbReference>
<feature type="domain" description="Glycoside hydrolase family 19 catalytic" evidence="4">
    <location>
        <begin position="17"/>
        <end position="191"/>
    </location>
</feature>
<evidence type="ECO:0000256" key="1">
    <source>
        <dbReference type="ARBA" id="ARBA00022821"/>
    </source>
</evidence>
<comment type="caution">
    <text evidence="5">The sequence shown here is derived from an EMBL/GenBank/DDBJ whole genome shotgun (WGS) entry which is preliminary data.</text>
</comment>
<keyword evidence="6" id="KW-1185">Reference proteome</keyword>
<keyword evidence="1" id="KW-0611">Plant defense</keyword>
<sequence>MPRIFDRIFPDTEGFVLTYAGLLEAAQSYTEFVQSPNAAINVLEVAYFLAHVAYTTEDLMYSAERDGSQYSPEKYCQRTPEVGCAPGGNYYGRGLLYLRWNFNYYECAKAIGMDIFSNPDVALQSPVTAWKTAFWMWFDLGIHEMSTLPNPFALPTDKLVGEVECGNYPSAAAANAARVAKFKSIAKILNAKGVNKLMLSCASDSEGLLAAEDNANEIVATARLLGSETKATANAADWISVAVLGVAMTAFVVVAVIKHAAGHATPNVENGDYALLDTYG</sequence>
<reference evidence="5 6" key="1">
    <citation type="submission" date="2024-09" db="EMBL/GenBank/DDBJ databases">
        <title>Genome sequencing and assembly of Phytophthora oleae, isolate VK10A, causative agent of rot of olive drupes.</title>
        <authorList>
            <person name="Conti Taguali S."/>
            <person name="Riolo M."/>
            <person name="La Spada F."/>
            <person name="Cacciola S.O."/>
            <person name="Dionisio G."/>
        </authorList>
    </citation>
    <scope>NUCLEOTIDE SEQUENCE [LARGE SCALE GENOMIC DNA]</scope>
    <source>
        <strain evidence="5 6">VK10A</strain>
    </source>
</reference>
<keyword evidence="3" id="KW-1133">Transmembrane helix</keyword>
<dbReference type="Pfam" id="PF00182">
    <property type="entry name" value="Glyco_hydro_19"/>
    <property type="match status" value="1"/>
</dbReference>
<dbReference type="Gene3D" id="1.10.530.10">
    <property type="match status" value="1"/>
</dbReference>
<dbReference type="GO" id="GO:0006952">
    <property type="term" value="P:defense response"/>
    <property type="evidence" value="ECO:0007669"/>
    <property type="project" value="UniProtKB-KW"/>
</dbReference>
<protein>
    <recommendedName>
        <fullName evidence="4">Glycoside hydrolase family 19 catalytic domain-containing protein</fullName>
    </recommendedName>
</protein>
<accession>A0ABD3F800</accession>
<dbReference type="Proteomes" id="UP001632037">
    <property type="component" value="Unassembled WGS sequence"/>
</dbReference>
<dbReference type="EMBL" id="JBIMZQ010000037">
    <property type="protein sequence ID" value="KAL3661189.1"/>
    <property type="molecule type" value="Genomic_DNA"/>
</dbReference>
<keyword evidence="2" id="KW-1015">Disulfide bond</keyword>
<dbReference type="PANTHER" id="PTHR22595">
    <property type="entry name" value="CHITINASE-RELATED"/>
    <property type="match status" value="1"/>
</dbReference>